<accession>E4KQ48</accession>
<evidence type="ECO:0000256" key="5">
    <source>
        <dbReference type="ARBA" id="ARBA00022490"/>
    </source>
</evidence>
<keyword evidence="10" id="KW-0443">Lipid metabolism</keyword>
<comment type="catalytic activity">
    <reaction evidence="22">
        <text>dodecanoyl-CoA + H2O = dodecanoate + CoA + H(+)</text>
        <dbReference type="Rhea" id="RHEA:30135"/>
        <dbReference type="ChEBI" id="CHEBI:15377"/>
        <dbReference type="ChEBI" id="CHEBI:15378"/>
        <dbReference type="ChEBI" id="CHEBI:18262"/>
        <dbReference type="ChEBI" id="CHEBI:57287"/>
        <dbReference type="ChEBI" id="CHEBI:57375"/>
    </reaction>
    <physiologicalReaction direction="left-to-right" evidence="22">
        <dbReference type="Rhea" id="RHEA:30136"/>
    </physiologicalReaction>
</comment>
<organism evidence="25 26">
    <name type="scientific">Eremococcus coleocola ACS-139-V-Col8</name>
    <dbReference type="NCBI Taxonomy" id="908337"/>
    <lineage>
        <taxon>Bacteria</taxon>
        <taxon>Bacillati</taxon>
        <taxon>Bacillota</taxon>
        <taxon>Bacilli</taxon>
        <taxon>Lactobacillales</taxon>
        <taxon>Aerococcaceae</taxon>
        <taxon>Eremococcus</taxon>
    </lineage>
</organism>
<dbReference type="InterPro" id="IPR006683">
    <property type="entry name" value="Thioestr_dom"/>
</dbReference>
<comment type="catalytic activity">
    <reaction evidence="13">
        <text>(5Z,8Z,11Z,14Z)-eicosatetraenoyl-CoA + H2O = (5Z,8Z,11Z,14Z)-eicosatetraenoate + CoA + H(+)</text>
        <dbReference type="Rhea" id="RHEA:40151"/>
        <dbReference type="ChEBI" id="CHEBI:15377"/>
        <dbReference type="ChEBI" id="CHEBI:15378"/>
        <dbReference type="ChEBI" id="CHEBI:32395"/>
        <dbReference type="ChEBI" id="CHEBI:57287"/>
        <dbReference type="ChEBI" id="CHEBI:57368"/>
    </reaction>
    <physiologicalReaction direction="left-to-right" evidence="13">
        <dbReference type="Rhea" id="RHEA:40152"/>
    </physiologicalReaction>
</comment>
<evidence type="ECO:0000256" key="3">
    <source>
        <dbReference type="ARBA" id="ARBA00004632"/>
    </source>
</evidence>
<dbReference type="STRING" id="908337.HMPREF9257_1754"/>
<comment type="catalytic activity">
    <reaction evidence="14">
        <text>(9Z)-octadecenoyl-CoA + H2O = (9Z)-octadecenoate + CoA + H(+)</text>
        <dbReference type="Rhea" id="RHEA:40139"/>
        <dbReference type="ChEBI" id="CHEBI:15377"/>
        <dbReference type="ChEBI" id="CHEBI:15378"/>
        <dbReference type="ChEBI" id="CHEBI:30823"/>
        <dbReference type="ChEBI" id="CHEBI:57287"/>
        <dbReference type="ChEBI" id="CHEBI:57387"/>
    </reaction>
    <physiologicalReaction direction="left-to-right" evidence="14">
        <dbReference type="Rhea" id="RHEA:40140"/>
    </physiologicalReaction>
</comment>
<evidence type="ECO:0000256" key="23">
    <source>
        <dbReference type="ARBA" id="ARBA00048180"/>
    </source>
</evidence>
<protein>
    <recommendedName>
        <fullName evidence="17">Acyl-coenzyme A thioesterase THEM4</fullName>
        <ecNumber evidence="16">3.1.2.2</ecNumber>
    </recommendedName>
    <alternativeName>
        <fullName evidence="18">Thioesterase superfamily member 4</fullName>
    </alternativeName>
</protein>
<dbReference type="GO" id="GO:0006631">
    <property type="term" value="P:fatty acid metabolic process"/>
    <property type="evidence" value="ECO:0007669"/>
    <property type="project" value="UniProtKB-KW"/>
</dbReference>
<evidence type="ECO:0000256" key="1">
    <source>
        <dbReference type="ARBA" id="ARBA00004170"/>
    </source>
</evidence>
<comment type="similarity">
    <text evidence="15">Belongs to the THEM4/THEM5 thioesterase family.</text>
</comment>
<keyword evidence="7" id="KW-0378">Hydrolase</keyword>
<comment type="catalytic activity">
    <reaction evidence="20">
        <text>hexadecanoyl-CoA + H2O = hexadecanoate + CoA + H(+)</text>
        <dbReference type="Rhea" id="RHEA:16645"/>
        <dbReference type="ChEBI" id="CHEBI:7896"/>
        <dbReference type="ChEBI" id="CHEBI:15377"/>
        <dbReference type="ChEBI" id="CHEBI:15378"/>
        <dbReference type="ChEBI" id="CHEBI:57287"/>
        <dbReference type="ChEBI" id="CHEBI:57379"/>
        <dbReference type="EC" id="3.1.2.2"/>
    </reaction>
    <physiologicalReaction direction="left-to-right" evidence="20">
        <dbReference type="Rhea" id="RHEA:16646"/>
    </physiologicalReaction>
</comment>
<dbReference type="InterPro" id="IPR029069">
    <property type="entry name" value="HotDog_dom_sf"/>
</dbReference>
<evidence type="ECO:0000313" key="26">
    <source>
        <dbReference type="Proteomes" id="UP000005990"/>
    </source>
</evidence>
<keyword evidence="11" id="KW-0472">Membrane</keyword>
<evidence type="ECO:0000256" key="22">
    <source>
        <dbReference type="ARBA" id="ARBA00048074"/>
    </source>
</evidence>
<evidence type="ECO:0000256" key="10">
    <source>
        <dbReference type="ARBA" id="ARBA00023098"/>
    </source>
</evidence>
<evidence type="ECO:0000256" key="9">
    <source>
        <dbReference type="ARBA" id="ARBA00022946"/>
    </source>
</evidence>
<name>E4KQ48_9LACT</name>
<comment type="catalytic activity">
    <reaction evidence="21">
        <text>decanoyl-CoA + H2O = decanoate + CoA + H(+)</text>
        <dbReference type="Rhea" id="RHEA:40059"/>
        <dbReference type="ChEBI" id="CHEBI:15377"/>
        <dbReference type="ChEBI" id="CHEBI:15378"/>
        <dbReference type="ChEBI" id="CHEBI:27689"/>
        <dbReference type="ChEBI" id="CHEBI:57287"/>
        <dbReference type="ChEBI" id="CHEBI:61430"/>
    </reaction>
    <physiologicalReaction direction="left-to-right" evidence="21">
        <dbReference type="Rhea" id="RHEA:40060"/>
    </physiologicalReaction>
</comment>
<dbReference type="SUPFAM" id="SSF54637">
    <property type="entry name" value="Thioesterase/thiol ester dehydrase-isomerase"/>
    <property type="match status" value="1"/>
</dbReference>
<dbReference type="Proteomes" id="UP000005990">
    <property type="component" value="Unassembled WGS sequence"/>
</dbReference>
<evidence type="ECO:0000256" key="20">
    <source>
        <dbReference type="ARBA" id="ARBA00047734"/>
    </source>
</evidence>
<evidence type="ECO:0000256" key="4">
    <source>
        <dbReference type="ARBA" id="ARBA00022475"/>
    </source>
</evidence>
<dbReference type="InterPro" id="IPR052365">
    <property type="entry name" value="THEM4/THEM5_acyl-CoA_thioest"/>
</dbReference>
<keyword evidence="12" id="KW-0966">Cell projection</keyword>
<evidence type="ECO:0000313" key="25">
    <source>
        <dbReference type="EMBL" id="EFR30849.1"/>
    </source>
</evidence>
<keyword evidence="9" id="KW-0809">Transit peptide</keyword>
<evidence type="ECO:0000256" key="2">
    <source>
        <dbReference type="ARBA" id="ARBA00004496"/>
    </source>
</evidence>
<reference evidence="25 26" key="1">
    <citation type="submission" date="2010-10" db="EMBL/GenBank/DDBJ databases">
        <authorList>
            <person name="Durkin A.S."/>
            <person name="Madupu R."/>
            <person name="Torralba M."/>
            <person name="Gillis M."/>
            <person name="Methe B."/>
            <person name="Sutton G."/>
            <person name="Nelson K.E."/>
        </authorList>
    </citation>
    <scope>NUCLEOTIDE SEQUENCE [LARGE SCALE GENOMIC DNA]</scope>
    <source>
        <strain evidence="25 26">ACS-139-V-Col8</strain>
    </source>
</reference>
<dbReference type="OrthoDB" id="9792301at2"/>
<dbReference type="RefSeq" id="WP_006418635.1">
    <property type="nucleotide sequence ID" value="NZ_AENN01000016.1"/>
</dbReference>
<dbReference type="PANTHER" id="PTHR12418:SF19">
    <property type="entry name" value="ACYL-COENZYME A THIOESTERASE THEM4"/>
    <property type="match status" value="1"/>
</dbReference>
<evidence type="ECO:0000256" key="14">
    <source>
        <dbReference type="ARBA" id="ARBA00037002"/>
    </source>
</evidence>
<proteinExistence type="inferred from homology"/>
<evidence type="ECO:0000259" key="24">
    <source>
        <dbReference type="Pfam" id="PF03061"/>
    </source>
</evidence>
<evidence type="ECO:0000256" key="21">
    <source>
        <dbReference type="ARBA" id="ARBA00047969"/>
    </source>
</evidence>
<comment type="subcellular location">
    <subcellularLocation>
        <location evidence="3">Cell projection</location>
        <location evidence="3">Ruffle membrane</location>
    </subcellularLocation>
    <subcellularLocation>
        <location evidence="2">Cytoplasm</location>
    </subcellularLocation>
    <subcellularLocation>
        <location evidence="1">Membrane</location>
        <topology evidence="1">Peripheral membrane protein</topology>
    </subcellularLocation>
</comment>
<feature type="domain" description="Thioesterase" evidence="24">
    <location>
        <begin position="62"/>
        <end position="144"/>
    </location>
</feature>
<dbReference type="GO" id="GO:0016787">
    <property type="term" value="F:hydrolase activity"/>
    <property type="evidence" value="ECO:0007669"/>
    <property type="project" value="UniProtKB-KW"/>
</dbReference>
<dbReference type="GO" id="GO:0016020">
    <property type="term" value="C:membrane"/>
    <property type="evidence" value="ECO:0007669"/>
    <property type="project" value="UniProtKB-SubCell"/>
</dbReference>
<keyword evidence="4" id="KW-1003">Cell membrane</keyword>
<dbReference type="GO" id="GO:0005737">
    <property type="term" value="C:cytoplasm"/>
    <property type="evidence" value="ECO:0007669"/>
    <property type="project" value="UniProtKB-SubCell"/>
</dbReference>
<comment type="caution">
    <text evidence="25">The sequence shown here is derived from an EMBL/GenBank/DDBJ whole genome shotgun (WGS) entry which is preliminary data.</text>
</comment>
<dbReference type="eggNOG" id="COG1607">
    <property type="taxonomic scope" value="Bacteria"/>
</dbReference>
<dbReference type="Gene3D" id="3.10.129.10">
    <property type="entry name" value="Hotdog Thioesterase"/>
    <property type="match status" value="1"/>
</dbReference>
<keyword evidence="6" id="KW-0053">Apoptosis</keyword>
<evidence type="ECO:0000256" key="7">
    <source>
        <dbReference type="ARBA" id="ARBA00022801"/>
    </source>
</evidence>
<evidence type="ECO:0000256" key="15">
    <source>
        <dbReference type="ARBA" id="ARBA00038456"/>
    </source>
</evidence>
<evidence type="ECO:0000256" key="16">
    <source>
        <dbReference type="ARBA" id="ARBA00038848"/>
    </source>
</evidence>
<dbReference type="AlphaFoldDB" id="E4KQ48"/>
<dbReference type="EMBL" id="AENN01000016">
    <property type="protein sequence ID" value="EFR30849.1"/>
    <property type="molecule type" value="Genomic_DNA"/>
</dbReference>
<evidence type="ECO:0000256" key="13">
    <source>
        <dbReference type="ARBA" id="ARBA00035852"/>
    </source>
</evidence>
<evidence type="ECO:0000256" key="12">
    <source>
        <dbReference type="ARBA" id="ARBA00023273"/>
    </source>
</evidence>
<evidence type="ECO:0000256" key="11">
    <source>
        <dbReference type="ARBA" id="ARBA00023136"/>
    </source>
</evidence>
<comment type="catalytic activity">
    <reaction evidence="19">
        <text>octanoyl-CoA + H2O = octanoate + CoA + H(+)</text>
        <dbReference type="Rhea" id="RHEA:30143"/>
        <dbReference type="ChEBI" id="CHEBI:15377"/>
        <dbReference type="ChEBI" id="CHEBI:15378"/>
        <dbReference type="ChEBI" id="CHEBI:25646"/>
        <dbReference type="ChEBI" id="CHEBI:57287"/>
        <dbReference type="ChEBI" id="CHEBI:57386"/>
    </reaction>
    <physiologicalReaction direction="left-to-right" evidence="19">
        <dbReference type="Rhea" id="RHEA:30144"/>
    </physiologicalReaction>
</comment>
<comment type="catalytic activity">
    <reaction evidence="23">
        <text>tetradecanoyl-CoA + H2O = tetradecanoate + CoA + H(+)</text>
        <dbReference type="Rhea" id="RHEA:40119"/>
        <dbReference type="ChEBI" id="CHEBI:15377"/>
        <dbReference type="ChEBI" id="CHEBI:15378"/>
        <dbReference type="ChEBI" id="CHEBI:30807"/>
        <dbReference type="ChEBI" id="CHEBI:57287"/>
        <dbReference type="ChEBI" id="CHEBI:57385"/>
    </reaction>
    <physiologicalReaction direction="left-to-right" evidence="23">
        <dbReference type="Rhea" id="RHEA:40120"/>
    </physiologicalReaction>
</comment>
<evidence type="ECO:0000256" key="8">
    <source>
        <dbReference type="ARBA" id="ARBA00022832"/>
    </source>
</evidence>
<dbReference type="PANTHER" id="PTHR12418">
    <property type="entry name" value="ACYL-COENZYME A THIOESTERASE THEM4"/>
    <property type="match status" value="1"/>
</dbReference>
<evidence type="ECO:0000256" key="18">
    <source>
        <dbReference type="ARBA" id="ARBA00043210"/>
    </source>
</evidence>
<dbReference type="EC" id="3.1.2.2" evidence="16"/>
<keyword evidence="8" id="KW-0276">Fatty acid metabolism</keyword>
<keyword evidence="5" id="KW-0963">Cytoplasm</keyword>
<sequence length="161" mass="17880">MTEHAHKIAIQDTYGERFQHCWGCGPKNPDGLHLHTYPSEDGETTICQIKSDPQYTGGVPANLYGGMIAMIFDCHGTASAAWFNHHQKGLELTEDTVIGRYITARLEVDFKKPIPIDALITVTARPEEIGERKIIVNMEMEAEGVIRAKARMVAVGVKDDM</sequence>
<dbReference type="Pfam" id="PF03061">
    <property type="entry name" value="4HBT"/>
    <property type="match status" value="1"/>
</dbReference>
<keyword evidence="26" id="KW-1185">Reference proteome</keyword>
<evidence type="ECO:0000256" key="6">
    <source>
        <dbReference type="ARBA" id="ARBA00022703"/>
    </source>
</evidence>
<evidence type="ECO:0000256" key="19">
    <source>
        <dbReference type="ARBA" id="ARBA00047588"/>
    </source>
</evidence>
<gene>
    <name evidence="25" type="ORF">HMPREF9257_1754</name>
</gene>
<evidence type="ECO:0000256" key="17">
    <source>
        <dbReference type="ARBA" id="ARBA00040123"/>
    </source>
</evidence>